<organism evidence="15 16">
    <name type="scientific">Dellaglioa algida</name>
    <dbReference type="NCBI Taxonomy" id="105612"/>
    <lineage>
        <taxon>Bacteria</taxon>
        <taxon>Bacillati</taxon>
        <taxon>Bacillota</taxon>
        <taxon>Bacilli</taxon>
        <taxon>Lactobacillales</taxon>
        <taxon>Lactobacillaceae</taxon>
        <taxon>Dellaglioa</taxon>
    </lineage>
</organism>
<evidence type="ECO:0000256" key="13">
    <source>
        <dbReference type="SAM" id="SignalP"/>
    </source>
</evidence>
<sequence length="279" mass="31051">MKKKSKRFLVLFSMLGLMLVLAGCSTTPITENSTGIWDGGIILSFSRAIIFLSNLFGGNYGVGIIVFTIIIRVILLPLMIYQTKSMRKTAEVQPQLKALQAKHSGKDAATVQKLREEQQKLYAEAGINPIAGCLPLLVQMPILLALYQAILRTNVLKTGEFLWLQLGDKDPYFILPILAAILTYFVSKLGVMAQPEANSMSTIMVYGTPIMILVTAINLPSALSLYWVITNAFSVGQTLLINNPFKITREREEKVRLEKEKAQAIQKAKKKAYKGRNKK</sequence>
<evidence type="ECO:0000256" key="1">
    <source>
        <dbReference type="ARBA" id="ARBA00004651"/>
    </source>
</evidence>
<dbReference type="GO" id="GO:0032977">
    <property type="term" value="F:membrane insertase activity"/>
    <property type="evidence" value="ECO:0007669"/>
    <property type="project" value="InterPro"/>
</dbReference>
<reference evidence="15 16" key="1">
    <citation type="submission" date="2019-04" db="EMBL/GenBank/DDBJ databases">
        <title>In vitro growth and metabolic characteristics of meat-borne Lactobacillus algidus strains.</title>
        <authorList>
            <person name="Sade E."/>
            <person name="Per J."/>
            <person name="Tytti H."/>
            <person name="Johanna B.K."/>
        </authorList>
    </citation>
    <scope>NUCLEOTIDE SEQUENCE [LARGE SCALE GENOMIC DNA]</scope>
    <source>
        <strain evidence="15 16">LTS37-1</strain>
    </source>
</reference>
<dbReference type="RefSeq" id="WP_057974159.1">
    <property type="nucleotide sequence ID" value="NZ_CBCRTS010000005.1"/>
</dbReference>
<comment type="function">
    <text evidence="12">Required for the insertion and/or proper folding and/or complex formation of integral membrane proteins into the membrane. Involved in integration of membrane proteins that insert both dependently and independently of the Sec translocase complex, as well as at least some lipoproteins.</text>
</comment>
<keyword evidence="4 12" id="KW-0812">Transmembrane</keyword>
<evidence type="ECO:0000256" key="7">
    <source>
        <dbReference type="ARBA" id="ARBA00022989"/>
    </source>
</evidence>
<dbReference type="PANTHER" id="PTHR12428:SF65">
    <property type="entry name" value="CYTOCHROME C OXIDASE ASSEMBLY PROTEIN COX18, MITOCHONDRIAL"/>
    <property type="match status" value="1"/>
</dbReference>
<feature type="transmembrane region" description="Helical" evidence="12">
    <location>
        <begin position="203"/>
        <end position="219"/>
    </location>
</feature>
<feature type="transmembrane region" description="Helical" evidence="12">
    <location>
        <begin position="225"/>
        <end position="245"/>
    </location>
</feature>
<keyword evidence="6 12" id="KW-0653">Protein transport</keyword>
<keyword evidence="8 12" id="KW-0472">Membrane</keyword>
<evidence type="ECO:0000256" key="11">
    <source>
        <dbReference type="ARBA" id="ARBA00023288"/>
    </source>
</evidence>
<dbReference type="InterPro" id="IPR047196">
    <property type="entry name" value="YidC_ALB_C"/>
</dbReference>
<evidence type="ECO:0000256" key="2">
    <source>
        <dbReference type="ARBA" id="ARBA00022448"/>
    </source>
</evidence>
<keyword evidence="7 12" id="KW-1133">Transmembrane helix</keyword>
<feature type="domain" description="Membrane insertase YidC/Oxa/ALB C-terminal" evidence="14">
    <location>
        <begin position="60"/>
        <end position="243"/>
    </location>
</feature>
<keyword evidence="5 12" id="KW-0732">Signal</keyword>
<evidence type="ECO:0000313" key="15">
    <source>
        <dbReference type="EMBL" id="TWW11858.1"/>
    </source>
</evidence>
<evidence type="ECO:0000256" key="9">
    <source>
        <dbReference type="ARBA" id="ARBA00023139"/>
    </source>
</evidence>
<feature type="chain" id="PRO_5039025809" description="Membrane protein insertase YidC" evidence="13">
    <location>
        <begin position="23"/>
        <end position="279"/>
    </location>
</feature>
<dbReference type="InterPro" id="IPR023060">
    <property type="entry name" value="YidC/YidC1/YidC2_Firmicutes"/>
</dbReference>
<evidence type="ECO:0000256" key="6">
    <source>
        <dbReference type="ARBA" id="ARBA00022927"/>
    </source>
</evidence>
<dbReference type="Proteomes" id="UP000321659">
    <property type="component" value="Unassembled WGS sequence"/>
</dbReference>
<dbReference type="PROSITE" id="PS51257">
    <property type="entry name" value="PROKAR_LIPOPROTEIN"/>
    <property type="match status" value="1"/>
</dbReference>
<dbReference type="GO" id="GO:0051205">
    <property type="term" value="P:protein insertion into membrane"/>
    <property type="evidence" value="ECO:0007669"/>
    <property type="project" value="TreeGrafter"/>
</dbReference>
<keyword evidence="3 12" id="KW-1003">Cell membrane</keyword>
<evidence type="ECO:0000256" key="4">
    <source>
        <dbReference type="ARBA" id="ARBA00022692"/>
    </source>
</evidence>
<comment type="caution">
    <text evidence="15">The sequence shown here is derived from an EMBL/GenBank/DDBJ whole genome shotgun (WGS) entry which is preliminary data.</text>
</comment>
<dbReference type="HAMAP" id="MF_01811">
    <property type="entry name" value="YidC_type2"/>
    <property type="match status" value="1"/>
</dbReference>
<evidence type="ECO:0000313" key="16">
    <source>
        <dbReference type="Proteomes" id="UP000321659"/>
    </source>
</evidence>
<keyword evidence="11 12" id="KW-0449">Lipoprotein</keyword>
<dbReference type="CDD" id="cd20070">
    <property type="entry name" value="5TM_YidC_Alb3"/>
    <property type="match status" value="1"/>
</dbReference>
<keyword evidence="2 12" id="KW-0813">Transport</keyword>
<dbReference type="GO" id="GO:0015031">
    <property type="term" value="P:protein transport"/>
    <property type="evidence" value="ECO:0007669"/>
    <property type="project" value="UniProtKB-KW"/>
</dbReference>
<dbReference type="InterPro" id="IPR001708">
    <property type="entry name" value="YidC/ALB3/OXA1/COX18"/>
</dbReference>
<evidence type="ECO:0000256" key="3">
    <source>
        <dbReference type="ARBA" id="ARBA00022475"/>
    </source>
</evidence>
<dbReference type="Pfam" id="PF02096">
    <property type="entry name" value="60KD_IMP"/>
    <property type="match status" value="1"/>
</dbReference>
<proteinExistence type="inferred from homology"/>
<keyword evidence="9" id="KW-0564">Palmitate</keyword>
<comment type="similarity">
    <text evidence="12">Belongs to the OXA1/ALB3/YidC family. Type 2 subfamily.</text>
</comment>
<evidence type="ECO:0000256" key="12">
    <source>
        <dbReference type="HAMAP-Rule" id="MF_01811"/>
    </source>
</evidence>
<evidence type="ECO:0000256" key="10">
    <source>
        <dbReference type="ARBA" id="ARBA00023186"/>
    </source>
</evidence>
<feature type="transmembrane region" description="Helical" evidence="12">
    <location>
        <begin position="171"/>
        <end position="191"/>
    </location>
</feature>
<feature type="transmembrane region" description="Helical" evidence="12">
    <location>
        <begin position="60"/>
        <end position="81"/>
    </location>
</feature>
<evidence type="ECO:0000259" key="14">
    <source>
        <dbReference type="Pfam" id="PF02096"/>
    </source>
</evidence>
<dbReference type="GO" id="GO:0005886">
    <property type="term" value="C:plasma membrane"/>
    <property type="evidence" value="ECO:0007669"/>
    <property type="project" value="UniProtKB-SubCell"/>
</dbReference>
<comment type="subcellular location">
    <subcellularLocation>
        <location evidence="1 12">Cell membrane</location>
        <topology evidence="1 12">Multi-pass membrane protein</topology>
    </subcellularLocation>
</comment>
<dbReference type="GeneID" id="83548090"/>
<evidence type="ECO:0000256" key="8">
    <source>
        <dbReference type="ARBA" id="ARBA00023136"/>
    </source>
</evidence>
<accession>A0A2C8EQW7</accession>
<dbReference type="NCBIfam" id="TIGR03592">
    <property type="entry name" value="yidC_oxa1_cterm"/>
    <property type="match status" value="1"/>
</dbReference>
<keyword evidence="10 12" id="KW-0143">Chaperone</keyword>
<feature type="signal peptide" evidence="13">
    <location>
        <begin position="1"/>
        <end position="22"/>
    </location>
</feature>
<feature type="transmembrane region" description="Helical" evidence="12">
    <location>
        <begin position="130"/>
        <end position="151"/>
    </location>
</feature>
<gene>
    <name evidence="15" type="primary">yidC2</name>
    <name evidence="12" type="synonym">yidC</name>
    <name evidence="15" type="ORF">LABALGLTS371_00690</name>
</gene>
<dbReference type="InterPro" id="IPR028055">
    <property type="entry name" value="YidC/Oxa/ALB_C"/>
</dbReference>
<name>A0A2C8EQW7_9LACO</name>
<dbReference type="PANTHER" id="PTHR12428">
    <property type="entry name" value="OXA1"/>
    <property type="match status" value="1"/>
</dbReference>
<dbReference type="AlphaFoldDB" id="A0A2C8EQW7"/>
<protein>
    <recommendedName>
        <fullName evidence="12">Membrane protein insertase YidC</fullName>
    </recommendedName>
    <alternativeName>
        <fullName evidence="12">Foldase YidC</fullName>
    </alternativeName>
    <alternativeName>
        <fullName evidence="12">Membrane integrase YidC</fullName>
    </alternativeName>
    <alternativeName>
        <fullName evidence="12">Membrane protein YidC</fullName>
    </alternativeName>
</protein>
<evidence type="ECO:0000256" key="5">
    <source>
        <dbReference type="ARBA" id="ARBA00022729"/>
    </source>
</evidence>
<dbReference type="EMBL" id="SRRQ01000001">
    <property type="protein sequence ID" value="TWW11858.1"/>
    <property type="molecule type" value="Genomic_DNA"/>
</dbReference>
<dbReference type="PRINTS" id="PR00701">
    <property type="entry name" value="60KDINNERMP"/>
</dbReference>